<evidence type="ECO:0000256" key="9">
    <source>
        <dbReference type="SAM" id="MobiDB-lite"/>
    </source>
</evidence>
<organism evidence="11 12">
    <name type="scientific">Musa troglodytarum</name>
    <name type="common">fe'i banana</name>
    <dbReference type="NCBI Taxonomy" id="320322"/>
    <lineage>
        <taxon>Eukaryota</taxon>
        <taxon>Viridiplantae</taxon>
        <taxon>Streptophyta</taxon>
        <taxon>Embryophyta</taxon>
        <taxon>Tracheophyta</taxon>
        <taxon>Spermatophyta</taxon>
        <taxon>Magnoliopsida</taxon>
        <taxon>Liliopsida</taxon>
        <taxon>Zingiberales</taxon>
        <taxon>Musaceae</taxon>
        <taxon>Musa</taxon>
    </lineage>
</organism>
<feature type="region of interest" description="Disordered" evidence="9">
    <location>
        <begin position="98"/>
        <end position="128"/>
    </location>
</feature>
<dbReference type="Pfam" id="PF10604">
    <property type="entry name" value="Polyketide_cyc2"/>
    <property type="match status" value="1"/>
</dbReference>
<dbReference type="CDD" id="cd07821">
    <property type="entry name" value="PYR_PYL_RCAR_like"/>
    <property type="match status" value="1"/>
</dbReference>
<comment type="subcellular location">
    <subcellularLocation>
        <location evidence="2">Cytoplasm</location>
    </subcellularLocation>
    <subcellularLocation>
        <location evidence="1">Nucleus</location>
    </subcellularLocation>
</comment>
<gene>
    <name evidence="11" type="ORF">MUK42_03958</name>
</gene>
<dbReference type="GO" id="GO:0038023">
    <property type="term" value="F:signaling receptor activity"/>
    <property type="evidence" value="ECO:0007669"/>
    <property type="project" value="TreeGrafter"/>
</dbReference>
<dbReference type="InterPro" id="IPR006861">
    <property type="entry name" value="HABP4_PAIRBP1-bd"/>
</dbReference>
<evidence type="ECO:0000256" key="5">
    <source>
        <dbReference type="ARBA" id="ARBA00022682"/>
    </source>
</evidence>
<keyword evidence="4" id="KW-0963">Cytoplasm</keyword>
<keyword evidence="6 11" id="KW-0675">Receptor</keyword>
<dbReference type="PANTHER" id="PTHR31213:SF3">
    <property type="entry name" value="OS02G0226801 PROTEIN"/>
    <property type="match status" value="1"/>
</dbReference>
<dbReference type="GO" id="GO:0010427">
    <property type="term" value="F:abscisic acid binding"/>
    <property type="evidence" value="ECO:0007669"/>
    <property type="project" value="TreeGrafter"/>
</dbReference>
<dbReference type="Gene3D" id="3.30.530.20">
    <property type="match status" value="1"/>
</dbReference>
<dbReference type="InterPro" id="IPR023393">
    <property type="entry name" value="START-like_dom_sf"/>
</dbReference>
<feature type="compositionally biased region" description="Basic residues" evidence="9">
    <location>
        <begin position="53"/>
        <end position="65"/>
    </location>
</feature>
<dbReference type="GO" id="GO:0005634">
    <property type="term" value="C:nucleus"/>
    <property type="evidence" value="ECO:0007669"/>
    <property type="project" value="UniProtKB-SubCell"/>
</dbReference>
<keyword evidence="8" id="KW-0650">Protein phosphatase inhibitor</keyword>
<dbReference type="InterPro" id="IPR050279">
    <property type="entry name" value="Plant_def-hormone_signal"/>
</dbReference>
<sequence>MKREGTGRANWGTTDDDLIPQGTEEEANIDGKLANSKNKEEQDGGTQTENNMRKQRRRNGKHWLRRSSEERKVEVDEDFVSMQQLSIKKGNDDVFIKLGSNKDMRRSKDSADREERGKKKERERAAMEPHCHPAQGLTQEEMAELEPVIRAHHTFARAPGTCTSLVTQRIDAPLCAVWPVVRSFDRPQRYKHFIKSCRLVRGDGGVGSVREVAVVSGLPASTSVERLEILDDDRHVLSFCVMGGEHRLRNYRSVTSVTELHREGRAYTLVLESYVVDIPEGNTEEDAKMFTDTVVKLNLQKLAAVATASSRSEPCTASART</sequence>
<dbReference type="OrthoDB" id="4436220at2759"/>
<comment type="similarity">
    <text evidence="3">Belongs to the PYR/PYL/RCAR abscisic acid intracellular receptor family.</text>
</comment>
<dbReference type="PANTHER" id="PTHR31213">
    <property type="entry name" value="OS08G0374000 PROTEIN-RELATED"/>
    <property type="match status" value="1"/>
</dbReference>
<evidence type="ECO:0000313" key="11">
    <source>
        <dbReference type="EMBL" id="URE10456.1"/>
    </source>
</evidence>
<evidence type="ECO:0000256" key="1">
    <source>
        <dbReference type="ARBA" id="ARBA00004123"/>
    </source>
</evidence>
<keyword evidence="7" id="KW-0539">Nucleus</keyword>
<keyword evidence="12" id="KW-1185">Reference proteome</keyword>
<feature type="region of interest" description="Disordered" evidence="9">
    <location>
        <begin position="1"/>
        <end position="71"/>
    </location>
</feature>
<accession>A0A9E7G7P5</accession>
<feature type="compositionally biased region" description="Acidic residues" evidence="9">
    <location>
        <begin position="14"/>
        <end position="28"/>
    </location>
</feature>
<dbReference type="Proteomes" id="UP001055439">
    <property type="component" value="Chromosome 6"/>
</dbReference>
<dbReference type="InterPro" id="IPR019587">
    <property type="entry name" value="Polyketide_cyclase/dehydratase"/>
</dbReference>
<dbReference type="FunFam" id="3.30.530.20:FF:000019">
    <property type="entry name" value="Abscisic acid receptor PYR1"/>
    <property type="match status" value="1"/>
</dbReference>
<dbReference type="GO" id="GO:0005737">
    <property type="term" value="C:cytoplasm"/>
    <property type="evidence" value="ECO:0007669"/>
    <property type="project" value="UniProtKB-SubCell"/>
</dbReference>
<evidence type="ECO:0000313" key="12">
    <source>
        <dbReference type="Proteomes" id="UP001055439"/>
    </source>
</evidence>
<evidence type="ECO:0000256" key="6">
    <source>
        <dbReference type="ARBA" id="ARBA00023170"/>
    </source>
</evidence>
<dbReference type="GO" id="GO:0004864">
    <property type="term" value="F:protein phosphatase inhibitor activity"/>
    <property type="evidence" value="ECO:0007669"/>
    <property type="project" value="UniProtKB-KW"/>
</dbReference>
<dbReference type="GO" id="GO:0042803">
    <property type="term" value="F:protein homodimerization activity"/>
    <property type="evidence" value="ECO:0007669"/>
    <property type="project" value="UniProtKB-ARBA"/>
</dbReference>
<feature type="domain" description="Hyaluronan/mRNA-binding protein" evidence="10">
    <location>
        <begin position="1"/>
        <end position="58"/>
    </location>
</feature>
<keyword evidence="5" id="KW-0938">Abscisic acid signaling pathway</keyword>
<evidence type="ECO:0000256" key="7">
    <source>
        <dbReference type="ARBA" id="ARBA00023242"/>
    </source>
</evidence>
<protein>
    <submittedName>
        <fullName evidence="11">Abscisic acid receptor</fullName>
    </submittedName>
</protein>
<dbReference type="AlphaFoldDB" id="A0A9E7G7P5"/>
<dbReference type="Pfam" id="PF04774">
    <property type="entry name" value="HABP4_PAI-RBP1"/>
    <property type="match status" value="1"/>
</dbReference>
<evidence type="ECO:0000256" key="3">
    <source>
        <dbReference type="ARBA" id="ARBA00008594"/>
    </source>
</evidence>
<evidence type="ECO:0000256" key="2">
    <source>
        <dbReference type="ARBA" id="ARBA00004496"/>
    </source>
</evidence>
<proteinExistence type="inferred from homology"/>
<dbReference type="SUPFAM" id="SSF55961">
    <property type="entry name" value="Bet v1-like"/>
    <property type="match status" value="1"/>
</dbReference>
<evidence type="ECO:0000259" key="10">
    <source>
        <dbReference type="Pfam" id="PF04774"/>
    </source>
</evidence>
<evidence type="ECO:0000256" key="8">
    <source>
        <dbReference type="ARBA" id="ARBA00023272"/>
    </source>
</evidence>
<dbReference type="GO" id="GO:0009738">
    <property type="term" value="P:abscisic acid-activated signaling pathway"/>
    <property type="evidence" value="ECO:0007669"/>
    <property type="project" value="UniProtKB-KW"/>
</dbReference>
<name>A0A9E7G7P5_9LILI</name>
<dbReference type="EMBL" id="CP097508">
    <property type="protein sequence ID" value="URE10456.1"/>
    <property type="molecule type" value="Genomic_DNA"/>
</dbReference>
<reference evidence="11" key="1">
    <citation type="submission" date="2022-05" db="EMBL/GenBank/DDBJ databases">
        <title>The Musa troglodytarum L. genome provides insights into the mechanism of non-climacteric behaviour and enrichment of carotenoids.</title>
        <authorList>
            <person name="Wang J."/>
        </authorList>
    </citation>
    <scope>NUCLEOTIDE SEQUENCE</scope>
    <source>
        <tissue evidence="11">Leaf</tissue>
    </source>
</reference>
<evidence type="ECO:0000256" key="4">
    <source>
        <dbReference type="ARBA" id="ARBA00022490"/>
    </source>
</evidence>